<reference evidence="1 2" key="1">
    <citation type="submission" date="2017-07" db="EMBL/GenBank/DDBJ databases">
        <title>Isolation and whole genome analysis of endospore-forming bacteria from heroin.</title>
        <authorList>
            <person name="Kalinowski J."/>
            <person name="Ahrens B."/>
            <person name="Al-Dilaimi A."/>
            <person name="Winkler A."/>
            <person name="Wibberg D."/>
            <person name="Schleenbecker U."/>
            <person name="Ruckert C."/>
            <person name="Wolfel R."/>
            <person name="Grass G."/>
        </authorList>
    </citation>
    <scope>NUCLEOTIDE SEQUENCE [LARGE SCALE GENOMIC DNA]</scope>
    <source>
        <strain evidence="1 2">7523-2</strain>
    </source>
</reference>
<dbReference type="Proteomes" id="UP000216133">
    <property type="component" value="Unassembled WGS sequence"/>
</dbReference>
<accession>A0A268QTX1</accession>
<evidence type="ECO:0000313" key="2">
    <source>
        <dbReference type="Proteomes" id="UP000216133"/>
    </source>
</evidence>
<proteinExistence type="predicted"/>
<name>A0A268QTX1_SHOCL</name>
<evidence type="ECO:0000313" key="1">
    <source>
        <dbReference type="EMBL" id="PAF11533.1"/>
    </source>
</evidence>
<dbReference type="AlphaFoldDB" id="A0A268QTX1"/>
<organism evidence="1 2">
    <name type="scientific">Shouchella clausii</name>
    <name type="common">Alkalihalobacillus clausii</name>
    <dbReference type="NCBI Taxonomy" id="79880"/>
    <lineage>
        <taxon>Bacteria</taxon>
        <taxon>Bacillati</taxon>
        <taxon>Bacillota</taxon>
        <taxon>Bacilli</taxon>
        <taxon>Bacillales</taxon>
        <taxon>Bacillaceae</taxon>
        <taxon>Shouchella</taxon>
    </lineage>
</organism>
<gene>
    <name evidence="1" type="ORF">CHH61_26805</name>
</gene>
<sequence length="65" mass="7314">MKFGHVNTLSFGTLMLPCEIQYSQELKESILLPQEMANRLMIPNNGKTHLFFNDGTLHLGPLIGI</sequence>
<feature type="non-terminal residue" evidence="1">
    <location>
        <position position="65"/>
    </location>
</feature>
<protein>
    <submittedName>
        <fullName evidence="1">Uncharacterized protein</fullName>
    </submittedName>
</protein>
<dbReference type="EMBL" id="NPBS01001080">
    <property type="protein sequence ID" value="PAF11533.1"/>
    <property type="molecule type" value="Genomic_DNA"/>
</dbReference>
<comment type="caution">
    <text evidence="1">The sequence shown here is derived from an EMBL/GenBank/DDBJ whole genome shotgun (WGS) entry which is preliminary data.</text>
</comment>